<reference evidence="1 2" key="1">
    <citation type="submission" date="2019-08" db="EMBL/GenBank/DDBJ databases">
        <title>Genome sequencing of Paenibacillus faecis DSM 23593(T).</title>
        <authorList>
            <person name="Kook J.-K."/>
            <person name="Park S.-N."/>
            <person name="Lim Y.K."/>
        </authorList>
    </citation>
    <scope>NUCLEOTIDE SEQUENCE [LARGE SCALE GENOMIC DNA]</scope>
    <source>
        <strain evidence="1 2">DSM 23593</strain>
    </source>
</reference>
<dbReference type="EMBL" id="VSDO01000005">
    <property type="protein sequence ID" value="TYA10758.1"/>
    <property type="molecule type" value="Genomic_DNA"/>
</dbReference>
<comment type="caution">
    <text evidence="1">The sequence shown here is derived from an EMBL/GenBank/DDBJ whole genome shotgun (WGS) entry which is preliminary data.</text>
</comment>
<accession>A0A5D0CLN6</accession>
<evidence type="ECO:0000313" key="1">
    <source>
        <dbReference type="EMBL" id="TYA10758.1"/>
    </source>
</evidence>
<organism evidence="1 2">
    <name type="scientific">Paenibacillus faecis</name>
    <dbReference type="NCBI Taxonomy" id="862114"/>
    <lineage>
        <taxon>Bacteria</taxon>
        <taxon>Bacillati</taxon>
        <taxon>Bacillota</taxon>
        <taxon>Bacilli</taxon>
        <taxon>Bacillales</taxon>
        <taxon>Paenibacillaceae</taxon>
        <taxon>Paenibacillus</taxon>
    </lineage>
</organism>
<gene>
    <name evidence="1" type="ORF">FRY98_23545</name>
</gene>
<protein>
    <submittedName>
        <fullName evidence="1">Uncharacterized protein</fullName>
    </submittedName>
</protein>
<dbReference type="InterPro" id="IPR049215">
    <property type="entry name" value="DUF6809"/>
</dbReference>
<dbReference type="Proteomes" id="UP000325218">
    <property type="component" value="Unassembled WGS sequence"/>
</dbReference>
<dbReference type="RefSeq" id="WP_148456723.1">
    <property type="nucleotide sequence ID" value="NZ_VSDO01000005.1"/>
</dbReference>
<name>A0A5D0CLN6_9BACL</name>
<dbReference type="OrthoDB" id="9795830at2"/>
<dbReference type="AlphaFoldDB" id="A0A5D0CLN6"/>
<evidence type="ECO:0000313" key="2">
    <source>
        <dbReference type="Proteomes" id="UP000325218"/>
    </source>
</evidence>
<sequence>MKSVLEALFYGNLRPEENILPQNPEYRNINNSISDAMCFWKEKLSPDDFNQLEKLLDLRGQSESMYATASFVHGFQLGTLIMMEVCAAKEELF</sequence>
<dbReference type="Pfam" id="PF20648">
    <property type="entry name" value="DUF6809"/>
    <property type="match status" value="1"/>
</dbReference>
<keyword evidence="2" id="KW-1185">Reference proteome</keyword>
<proteinExistence type="predicted"/>